<proteinExistence type="predicted"/>
<evidence type="ECO:0000259" key="6">
    <source>
        <dbReference type="PROSITE" id="PS51132"/>
    </source>
</evidence>
<dbReference type="PANTHER" id="PTHR23192">
    <property type="entry name" value="OLFACTOMEDIN-RELATED"/>
    <property type="match status" value="1"/>
</dbReference>
<evidence type="ECO:0000256" key="5">
    <source>
        <dbReference type="SAM" id="SignalP"/>
    </source>
</evidence>
<dbReference type="RefSeq" id="XP_028822674.1">
    <property type="nucleotide sequence ID" value="XM_028966841.1"/>
</dbReference>
<evidence type="ECO:0000256" key="4">
    <source>
        <dbReference type="SAM" id="Coils"/>
    </source>
</evidence>
<sequence length="386" mass="44292">MRVFISLFLLISSTRLHPSWAQYHYQGLMNYLENRMQAMEERISVWQEQAVRYGVDLKEFRQQAADVMERLARDHDKLRQELDSAGGKVERMEREMDYIETKNPPPPCSKAEDKMVEQKPMGKMKKTGELRGCMDLVFSIKAMKILKRMGSPKGTWTRDAVTAKVYAFNGTADDTLYEFSSVRALSSSSDPRAITLPVFWNGTGHTVHNGQVYYVTEGSELRVMKYDLQNDSMADSAVFPVDDHSPVFSLNQETIVDLVADEEGLWALYGSKDKVSLARMDANTLDIEQMWDTSCPRENAESAFMVCGTLYVVYNSKPPSRSRIQCVFDVNDMVNAEEAPLLYFPRRYGTHSSIKYNPHEKQLYAWDDGYQILYKLSMKKKGVFVN</sequence>
<evidence type="ECO:0000256" key="3">
    <source>
        <dbReference type="PROSITE-ProRule" id="PRU00446"/>
    </source>
</evidence>
<evidence type="ECO:0000313" key="8">
    <source>
        <dbReference type="Proteomes" id="UP000694580"/>
    </source>
</evidence>
<keyword evidence="5" id="KW-0732">Signal</keyword>
<reference evidence="7" key="2">
    <citation type="submission" date="2025-09" db="UniProtKB">
        <authorList>
            <consortium name="Ensembl"/>
        </authorList>
    </citation>
    <scope>IDENTIFICATION</scope>
</reference>
<keyword evidence="2" id="KW-0964">Secreted</keyword>
<dbReference type="AlphaFoldDB" id="A0AAY4BM52"/>
<dbReference type="Ensembl" id="ENSDCDT00010024702.1">
    <property type="protein sequence ID" value="ENSDCDP00010021988.1"/>
    <property type="gene ID" value="ENSDCDG00010011338.1"/>
</dbReference>
<dbReference type="Proteomes" id="UP000694580">
    <property type="component" value="Unplaced"/>
</dbReference>
<dbReference type="PANTHER" id="PTHR23192:SF49">
    <property type="entry name" value="OLFACTOMEDIN-LIKE PROTEIN 3B"/>
    <property type="match status" value="1"/>
</dbReference>
<feature type="chain" id="PRO_5044341022" description="Olfactomedin-like domain-containing protein" evidence="5">
    <location>
        <begin position="22"/>
        <end position="386"/>
    </location>
</feature>
<reference evidence="7" key="1">
    <citation type="submission" date="2025-08" db="UniProtKB">
        <authorList>
            <consortium name="Ensembl"/>
        </authorList>
    </citation>
    <scope>IDENTIFICATION</scope>
</reference>
<keyword evidence="8" id="KW-1185">Reference proteome</keyword>
<gene>
    <name evidence="7" type="primary">LOC114776752</name>
</gene>
<keyword evidence="4" id="KW-0175">Coiled coil</keyword>
<protein>
    <recommendedName>
        <fullName evidence="6">Olfactomedin-like domain-containing protein</fullName>
    </recommendedName>
</protein>
<name>A0AAY4BM52_9TELE</name>
<dbReference type="GeneID" id="114776752"/>
<dbReference type="InterPro" id="IPR050605">
    <property type="entry name" value="Olfactomedin-like_domain"/>
</dbReference>
<dbReference type="Pfam" id="PF02191">
    <property type="entry name" value="OLF"/>
    <property type="match status" value="1"/>
</dbReference>
<comment type="subcellular location">
    <subcellularLocation>
        <location evidence="1">Secreted</location>
    </subcellularLocation>
</comment>
<evidence type="ECO:0000256" key="1">
    <source>
        <dbReference type="ARBA" id="ARBA00004613"/>
    </source>
</evidence>
<evidence type="ECO:0000313" key="7">
    <source>
        <dbReference type="Ensembl" id="ENSDCDP00010021988.1"/>
    </source>
</evidence>
<dbReference type="GO" id="GO:0007165">
    <property type="term" value="P:signal transduction"/>
    <property type="evidence" value="ECO:0007669"/>
    <property type="project" value="TreeGrafter"/>
</dbReference>
<feature type="coiled-coil region" evidence="4">
    <location>
        <begin position="29"/>
        <end position="95"/>
    </location>
</feature>
<feature type="domain" description="Olfactomedin-like" evidence="6">
    <location>
        <begin position="132"/>
        <end position="380"/>
    </location>
</feature>
<feature type="signal peptide" evidence="5">
    <location>
        <begin position="1"/>
        <end position="21"/>
    </location>
</feature>
<comment type="caution">
    <text evidence="3">Lacks conserved residue(s) required for the propagation of feature annotation.</text>
</comment>
<dbReference type="GeneTree" id="ENSGT00940000158083"/>
<dbReference type="PROSITE" id="PS51132">
    <property type="entry name" value="OLF"/>
    <property type="match status" value="1"/>
</dbReference>
<accession>A0AAY4BM52</accession>
<dbReference type="InterPro" id="IPR003112">
    <property type="entry name" value="Olfac-like_dom"/>
</dbReference>
<evidence type="ECO:0000256" key="2">
    <source>
        <dbReference type="ARBA" id="ARBA00022525"/>
    </source>
</evidence>
<dbReference type="GO" id="GO:0005615">
    <property type="term" value="C:extracellular space"/>
    <property type="evidence" value="ECO:0007669"/>
    <property type="project" value="TreeGrafter"/>
</dbReference>
<dbReference type="SMART" id="SM00284">
    <property type="entry name" value="OLF"/>
    <property type="match status" value="1"/>
</dbReference>
<organism evidence="7 8">
    <name type="scientific">Denticeps clupeoides</name>
    <name type="common">denticle herring</name>
    <dbReference type="NCBI Taxonomy" id="299321"/>
    <lineage>
        <taxon>Eukaryota</taxon>
        <taxon>Metazoa</taxon>
        <taxon>Chordata</taxon>
        <taxon>Craniata</taxon>
        <taxon>Vertebrata</taxon>
        <taxon>Euteleostomi</taxon>
        <taxon>Actinopterygii</taxon>
        <taxon>Neopterygii</taxon>
        <taxon>Teleostei</taxon>
        <taxon>Clupei</taxon>
        <taxon>Clupeiformes</taxon>
        <taxon>Denticipitoidei</taxon>
        <taxon>Denticipitidae</taxon>
        <taxon>Denticeps</taxon>
    </lineage>
</organism>